<evidence type="ECO:0000313" key="3">
    <source>
        <dbReference type="EMBL" id="EHH67084.1"/>
    </source>
</evidence>
<name>G6XMI6_9PROT</name>
<dbReference type="Proteomes" id="UP000004949">
    <property type="component" value="Unassembled WGS sequence"/>
</dbReference>
<dbReference type="PANTHER" id="PTHR43625">
    <property type="entry name" value="AFLATOXIN B1 ALDEHYDE REDUCTASE"/>
    <property type="match status" value="1"/>
</dbReference>
<keyword evidence="1" id="KW-0560">Oxidoreductase</keyword>
<dbReference type="CDD" id="cd19088">
    <property type="entry name" value="AKR_AKR13B1"/>
    <property type="match status" value="1"/>
</dbReference>
<dbReference type="Gene3D" id="3.20.20.100">
    <property type="entry name" value="NADP-dependent oxidoreductase domain"/>
    <property type="match status" value="1"/>
</dbReference>
<dbReference type="STRING" id="1088869.GMO_27040"/>
<dbReference type="InterPro" id="IPR036812">
    <property type="entry name" value="NAD(P)_OxRdtase_dom_sf"/>
</dbReference>
<dbReference type="RefSeq" id="WP_008852845.1">
    <property type="nucleotide sequence ID" value="NZ_AGQV01000013.1"/>
</dbReference>
<evidence type="ECO:0000256" key="1">
    <source>
        <dbReference type="ARBA" id="ARBA00023002"/>
    </source>
</evidence>
<keyword evidence="4" id="KW-1185">Reference proteome</keyword>
<dbReference type="OrthoDB" id="9773828at2"/>
<feature type="domain" description="NADP-dependent oxidoreductase" evidence="2">
    <location>
        <begin position="22"/>
        <end position="283"/>
    </location>
</feature>
<dbReference type="GO" id="GO:0005737">
    <property type="term" value="C:cytoplasm"/>
    <property type="evidence" value="ECO:0007669"/>
    <property type="project" value="TreeGrafter"/>
</dbReference>
<dbReference type="GO" id="GO:0016491">
    <property type="term" value="F:oxidoreductase activity"/>
    <property type="evidence" value="ECO:0007669"/>
    <property type="project" value="UniProtKB-KW"/>
</dbReference>
<gene>
    <name evidence="3" type="ORF">GMO_27040</name>
</gene>
<dbReference type="AlphaFoldDB" id="G6XMI6"/>
<dbReference type="PATRIC" id="fig|1088869.3.peg.2696"/>
<dbReference type="PANTHER" id="PTHR43625:SF40">
    <property type="entry name" value="ALDO-KETO REDUCTASE YAKC [NADP(+)]"/>
    <property type="match status" value="1"/>
</dbReference>
<accession>G6XMI6</accession>
<sequence>MATPDARKSGTFLIGGDLKVHRLGFGAMRITGKGIWGEPENRAQAVRTLESLRGFGIDFVDTADSYGPFVSEDLIREVLYPYKDMVIATKGGLTRHGPDIWKPVGNPDYLRQCVLMSMRRLGVERIDLWQLHRIGPDCPAEKQFEAIAKFREEGLIRHVGLSEVTVDEIRKASQYFPVSTVQNRFNLVDRKSEDVLDYCTQENIGFIPWAPLAAGELAKPGTSLDRIAHHHRASAGQIALAWLLKRSPVMLPIPGTASPEHLAANVHAASIHLNDEEWTELDRQGRQTWEKSEG</sequence>
<reference evidence="3 4" key="1">
    <citation type="submission" date="2011-10" db="EMBL/GenBank/DDBJ databases">
        <title>Genome sequence of Gluconobacter morbifer G707, isolated from Drosophila gut.</title>
        <authorList>
            <person name="Lee W.-J."/>
            <person name="Kim E.-K."/>
        </authorList>
    </citation>
    <scope>NUCLEOTIDE SEQUENCE [LARGE SCALE GENOMIC DNA]</scope>
    <source>
        <strain evidence="3 4">G707</strain>
    </source>
</reference>
<evidence type="ECO:0000259" key="2">
    <source>
        <dbReference type="Pfam" id="PF00248"/>
    </source>
</evidence>
<protein>
    <submittedName>
        <fullName evidence="3">Putative oxidoreductase</fullName>
    </submittedName>
</protein>
<dbReference type="InterPro" id="IPR050791">
    <property type="entry name" value="Aldo-Keto_reductase"/>
</dbReference>
<proteinExistence type="predicted"/>
<dbReference type="Pfam" id="PF00248">
    <property type="entry name" value="Aldo_ket_red"/>
    <property type="match status" value="1"/>
</dbReference>
<comment type="caution">
    <text evidence="3">The sequence shown here is derived from an EMBL/GenBank/DDBJ whole genome shotgun (WGS) entry which is preliminary data.</text>
</comment>
<dbReference type="EMBL" id="AGQV01000013">
    <property type="protein sequence ID" value="EHH67084.1"/>
    <property type="molecule type" value="Genomic_DNA"/>
</dbReference>
<dbReference type="eggNOG" id="COG0667">
    <property type="taxonomic scope" value="Bacteria"/>
</dbReference>
<dbReference type="SUPFAM" id="SSF51430">
    <property type="entry name" value="NAD(P)-linked oxidoreductase"/>
    <property type="match status" value="1"/>
</dbReference>
<dbReference type="InterPro" id="IPR023210">
    <property type="entry name" value="NADP_OxRdtase_dom"/>
</dbReference>
<evidence type="ECO:0000313" key="4">
    <source>
        <dbReference type="Proteomes" id="UP000004949"/>
    </source>
</evidence>
<organism evidence="3 4">
    <name type="scientific">Gluconobacter morbifer G707</name>
    <dbReference type="NCBI Taxonomy" id="1088869"/>
    <lineage>
        <taxon>Bacteria</taxon>
        <taxon>Pseudomonadati</taxon>
        <taxon>Pseudomonadota</taxon>
        <taxon>Alphaproteobacteria</taxon>
        <taxon>Acetobacterales</taxon>
        <taxon>Acetobacteraceae</taxon>
        <taxon>Gluconobacter</taxon>
    </lineage>
</organism>